<dbReference type="AlphaFoldDB" id="A0AAF0Y7Q2"/>
<dbReference type="NCBIfam" id="TIGR01066">
    <property type="entry name" value="rplM_bact"/>
    <property type="match status" value="1"/>
</dbReference>
<name>A0AAF0Y7Q2_9TREE</name>
<dbReference type="PANTHER" id="PTHR11545">
    <property type="entry name" value="RIBOSOMAL PROTEIN L13"/>
    <property type="match status" value="1"/>
</dbReference>
<dbReference type="InterPro" id="IPR036899">
    <property type="entry name" value="Ribosomal_uL13_sf"/>
</dbReference>
<dbReference type="InterPro" id="IPR005822">
    <property type="entry name" value="Ribosomal_uL13"/>
</dbReference>
<dbReference type="InterPro" id="IPR005823">
    <property type="entry name" value="Ribosomal_uL13_bac-type"/>
</dbReference>
<dbReference type="GeneID" id="87806479"/>
<gene>
    <name evidence="4" type="primary">mrpl23</name>
    <name evidence="4" type="ORF">LOC62_02G003233</name>
</gene>
<evidence type="ECO:0000256" key="2">
    <source>
        <dbReference type="ARBA" id="ARBA00022980"/>
    </source>
</evidence>
<dbReference type="GO" id="GO:0003735">
    <property type="term" value="F:structural constituent of ribosome"/>
    <property type="evidence" value="ECO:0007669"/>
    <property type="project" value="InterPro"/>
</dbReference>
<comment type="similarity">
    <text evidence="1">Belongs to the universal ribosomal protein uL13 family.</text>
</comment>
<dbReference type="CDD" id="cd00392">
    <property type="entry name" value="Ribosomal_L13"/>
    <property type="match status" value="1"/>
</dbReference>
<dbReference type="PANTHER" id="PTHR11545:SF2">
    <property type="entry name" value="LARGE RIBOSOMAL SUBUNIT PROTEIN UL13M"/>
    <property type="match status" value="1"/>
</dbReference>
<dbReference type="PIRSF" id="PIRSF002181">
    <property type="entry name" value="Ribosomal_L13"/>
    <property type="match status" value="1"/>
</dbReference>
<evidence type="ECO:0000313" key="5">
    <source>
        <dbReference type="Proteomes" id="UP000827549"/>
    </source>
</evidence>
<evidence type="ECO:0000256" key="3">
    <source>
        <dbReference type="ARBA" id="ARBA00023274"/>
    </source>
</evidence>
<organism evidence="4 5">
    <name type="scientific">Vanrija pseudolonga</name>
    <dbReference type="NCBI Taxonomy" id="143232"/>
    <lineage>
        <taxon>Eukaryota</taxon>
        <taxon>Fungi</taxon>
        <taxon>Dikarya</taxon>
        <taxon>Basidiomycota</taxon>
        <taxon>Agaricomycotina</taxon>
        <taxon>Tremellomycetes</taxon>
        <taxon>Trichosporonales</taxon>
        <taxon>Trichosporonaceae</taxon>
        <taxon>Vanrija</taxon>
    </lineage>
</organism>
<keyword evidence="3" id="KW-0687">Ribonucleoprotein</keyword>
<evidence type="ECO:0000256" key="1">
    <source>
        <dbReference type="ARBA" id="ARBA00006227"/>
    </source>
</evidence>
<keyword evidence="5" id="KW-1185">Reference proteome</keyword>
<dbReference type="Proteomes" id="UP000827549">
    <property type="component" value="Chromosome 2"/>
</dbReference>
<accession>A0AAF0Y7Q2</accession>
<dbReference type="GO" id="GO:0003729">
    <property type="term" value="F:mRNA binding"/>
    <property type="evidence" value="ECO:0007669"/>
    <property type="project" value="TreeGrafter"/>
</dbReference>
<proteinExistence type="inferred from homology"/>
<dbReference type="Pfam" id="PF00572">
    <property type="entry name" value="Ribosomal_L13"/>
    <property type="match status" value="1"/>
</dbReference>
<dbReference type="GO" id="GO:0006412">
    <property type="term" value="P:translation"/>
    <property type="evidence" value="ECO:0007669"/>
    <property type="project" value="InterPro"/>
</dbReference>
<dbReference type="SUPFAM" id="SSF52161">
    <property type="entry name" value="Ribosomal protein L13"/>
    <property type="match status" value="1"/>
</dbReference>
<dbReference type="GO" id="GO:0005762">
    <property type="term" value="C:mitochondrial large ribosomal subunit"/>
    <property type="evidence" value="ECO:0007669"/>
    <property type="project" value="TreeGrafter"/>
</dbReference>
<dbReference type="Gene3D" id="3.90.1180.10">
    <property type="entry name" value="Ribosomal protein L13"/>
    <property type="match status" value="1"/>
</dbReference>
<sequence>MSASKGKTALALTRVWHHTSAQDRVLGNLASRIAWVLMGKHKPTYDPAVDAGDYVVVSDILQVRLSGNKARDKIYRHHSGFMGGLKEVPITRVMERRPEDVLRRAVSGMLPKNTFRDRRLERLKIFPGAAPSHYTQNAVKTWRDEVAKNSGDKPSP</sequence>
<keyword evidence="2 4" id="KW-0689">Ribosomal protein</keyword>
<dbReference type="RefSeq" id="XP_062625746.1">
    <property type="nucleotide sequence ID" value="XM_062769762.1"/>
</dbReference>
<protein>
    <submittedName>
        <fullName evidence="4">54S ribosomal protein L23, mitochondrial</fullName>
    </submittedName>
</protein>
<dbReference type="GO" id="GO:0017148">
    <property type="term" value="P:negative regulation of translation"/>
    <property type="evidence" value="ECO:0007669"/>
    <property type="project" value="TreeGrafter"/>
</dbReference>
<dbReference type="EMBL" id="CP086715">
    <property type="protein sequence ID" value="WOO79714.1"/>
    <property type="molecule type" value="Genomic_DNA"/>
</dbReference>
<evidence type="ECO:0000313" key="4">
    <source>
        <dbReference type="EMBL" id="WOO79714.1"/>
    </source>
</evidence>
<dbReference type="HAMAP" id="MF_01366">
    <property type="entry name" value="Ribosomal_uL13"/>
    <property type="match status" value="1"/>
</dbReference>
<reference evidence="4" key="1">
    <citation type="submission" date="2023-10" db="EMBL/GenBank/DDBJ databases">
        <authorList>
            <person name="Noh H."/>
        </authorList>
    </citation>
    <scope>NUCLEOTIDE SEQUENCE</scope>
    <source>
        <strain evidence="4">DUCC4014</strain>
    </source>
</reference>